<proteinExistence type="predicted"/>
<accession>E8TEG2</accession>
<evidence type="ECO:0000313" key="3">
    <source>
        <dbReference type="Proteomes" id="UP000007471"/>
    </source>
</evidence>
<dbReference type="HOGENOM" id="CLU_1353322_0_0_5"/>
<organism evidence="2 3">
    <name type="scientific">Mesorhizobium ciceri biovar biserrulae (strain HAMBI 2942 / LMG 23838 / WSM1271)</name>
    <dbReference type="NCBI Taxonomy" id="765698"/>
    <lineage>
        <taxon>Bacteria</taxon>
        <taxon>Pseudomonadati</taxon>
        <taxon>Pseudomonadota</taxon>
        <taxon>Alphaproteobacteria</taxon>
        <taxon>Hyphomicrobiales</taxon>
        <taxon>Phyllobacteriaceae</taxon>
        <taxon>Mesorhizobium</taxon>
    </lineage>
</organism>
<dbReference type="OrthoDB" id="8071052at2"/>
<keyword evidence="1" id="KW-0732">Signal</keyword>
<dbReference type="EMBL" id="CP002447">
    <property type="protein sequence ID" value="ADV14577.1"/>
    <property type="molecule type" value="Genomic_DNA"/>
</dbReference>
<dbReference type="RefSeq" id="WP_013533228.1">
    <property type="nucleotide sequence ID" value="NC_014923.1"/>
</dbReference>
<evidence type="ECO:0000256" key="1">
    <source>
        <dbReference type="SAM" id="SignalP"/>
    </source>
</evidence>
<dbReference type="KEGG" id="mci:Mesci_5480"/>
<name>E8TEG2_MESCW</name>
<dbReference type="AlphaFoldDB" id="E8TEG2"/>
<gene>
    <name evidence="2" type="ordered locus">Mesci_5480</name>
</gene>
<evidence type="ECO:0008006" key="4">
    <source>
        <dbReference type="Google" id="ProtNLM"/>
    </source>
</evidence>
<protein>
    <recommendedName>
        <fullName evidence="4">Lipoprotein</fullName>
    </recommendedName>
</protein>
<dbReference type="PATRIC" id="fig|765698.3.peg.6017"/>
<sequence length="202" mass="20819" precursor="true">MKPVHDFKRFGHTGLCALMALACASRIADAASITIDCAREDKLVVGWTAPLALSYPGGASGDLALTSEHITFTLPAAQTLTTGVVDGTDVTATSIYGSGETSSVMPDPAALMACVENSLQPELKDDADAQALALLGCAPKVAMSTSPIAVHASVSVGLFPGNEPTVPDVNVEIRRSYRNAKTPAGDAITIETYPSNCKLAGQ</sequence>
<dbReference type="Proteomes" id="UP000007471">
    <property type="component" value="Chromosome"/>
</dbReference>
<feature type="chain" id="PRO_5003227719" description="Lipoprotein" evidence="1">
    <location>
        <begin position="31"/>
        <end position="202"/>
    </location>
</feature>
<dbReference type="STRING" id="765698.Mesci_5480"/>
<dbReference type="PROSITE" id="PS51257">
    <property type="entry name" value="PROKAR_LIPOPROTEIN"/>
    <property type="match status" value="1"/>
</dbReference>
<reference evidence="3" key="1">
    <citation type="submission" date="2011-01" db="EMBL/GenBank/DDBJ databases">
        <title>Complete sequence of chromosome of Mesorhizobium ciceri bv. biserrulae WSM1271.</title>
        <authorList>
            <person name="Lucas S."/>
            <person name="Copeland A."/>
            <person name="Lapidus A."/>
            <person name="Cheng J.-F."/>
            <person name="Goodwin L."/>
            <person name="Pitluck S."/>
            <person name="Teshima H."/>
            <person name="Detter J.C."/>
            <person name="Han C."/>
            <person name="Tapia R."/>
            <person name="Land M."/>
            <person name="Hauser L."/>
            <person name="Kyrpides N."/>
            <person name="Ivanova N."/>
            <person name="Nandasena K."/>
            <person name="Reeve W.G."/>
            <person name="Howieson J.G."/>
            <person name="O'Hara G."/>
            <person name="Tiwari R.P."/>
            <person name="Woyke T."/>
        </authorList>
    </citation>
    <scope>NUCLEOTIDE SEQUENCE [LARGE SCALE GENOMIC DNA]</scope>
    <source>
        <strain evidence="3">HAMBI 2942 / LMG 23838 / WSM1271</strain>
    </source>
</reference>
<evidence type="ECO:0000313" key="2">
    <source>
        <dbReference type="EMBL" id="ADV14577.1"/>
    </source>
</evidence>
<feature type="signal peptide" evidence="1">
    <location>
        <begin position="1"/>
        <end position="30"/>
    </location>
</feature>